<sequence length="443" mass="49410">MPDDDKRRARSVPSSRIGRLAGFGGLASGMVAGALGEGARRLAAGERPSMDQMLLTPGNAKRVADRLAHMRGAAMKLGQMISMDAGDVLPPELSAILSRLREQADFMPPRQLDKVLAEQWDKDWRRQFRRFEPRPIAAASIGQVHKALTRDERHLAIKVQYPGVAQSIESDVDNVAGLLRMTGLLPQELDIGPMLAAAKEQLREEADYEREGRMMQCYAELLKDDDRFVIPELHPDLTRPHILAMSFEEGRPIEALAEEPQEVRDRIFSNMIELVGRELFDFGFMQTDPNFANYRYRADTGQIVLLDFGAARTVAPKVAAHYRSLLEAGLAQDRDRVREEAIAAGFIAPQAVERHPDRINRAIDIVVTEIARDDRLDFGDRAFVAEIRDEVMPIAKDKASWHLPPPETLFVQRKVSGTALLGAKLGARVDVRGIVSRILTETA</sequence>
<dbReference type="PANTHER" id="PTHR43851">
    <property type="match status" value="1"/>
</dbReference>
<evidence type="ECO:0000256" key="1">
    <source>
        <dbReference type="ARBA" id="ARBA00009670"/>
    </source>
</evidence>
<evidence type="ECO:0000256" key="2">
    <source>
        <dbReference type="ARBA" id="ARBA00022679"/>
    </source>
</evidence>
<keyword evidence="6" id="KW-0418">Kinase</keyword>
<dbReference type="GO" id="GO:0016301">
    <property type="term" value="F:kinase activity"/>
    <property type="evidence" value="ECO:0007669"/>
    <property type="project" value="UniProtKB-KW"/>
</dbReference>
<name>A0ABX8ZL72_9SPHN</name>
<evidence type="ECO:0000313" key="7">
    <source>
        <dbReference type="Proteomes" id="UP000824280"/>
    </source>
</evidence>
<dbReference type="InterPro" id="IPR011009">
    <property type="entry name" value="Kinase-like_dom_sf"/>
</dbReference>
<accession>A0ABX8ZL72</accession>
<dbReference type="InterPro" id="IPR051409">
    <property type="entry name" value="Atypical_kinase_ADCK"/>
</dbReference>
<dbReference type="PANTHER" id="PTHR43851:SF3">
    <property type="entry name" value="COENZYME Q8"/>
    <property type="match status" value="1"/>
</dbReference>
<keyword evidence="3" id="KW-0547">Nucleotide-binding</keyword>
<keyword evidence="2" id="KW-0808">Transferase</keyword>
<dbReference type="SUPFAM" id="SSF56112">
    <property type="entry name" value="Protein kinase-like (PK-like)"/>
    <property type="match status" value="1"/>
</dbReference>
<evidence type="ECO:0000259" key="5">
    <source>
        <dbReference type="Pfam" id="PF03109"/>
    </source>
</evidence>
<keyword evidence="7" id="KW-1185">Reference proteome</keyword>
<comment type="similarity">
    <text evidence="1">Belongs to the protein kinase superfamily. ADCK protein kinase family.</text>
</comment>
<dbReference type="InterPro" id="IPR004147">
    <property type="entry name" value="ABC1_dom"/>
</dbReference>
<proteinExistence type="inferred from homology"/>
<organism evidence="6 7">
    <name type="scientific">Qipengyuania psychrotolerans</name>
    <dbReference type="NCBI Taxonomy" id="2867238"/>
    <lineage>
        <taxon>Bacteria</taxon>
        <taxon>Pseudomonadati</taxon>
        <taxon>Pseudomonadota</taxon>
        <taxon>Alphaproteobacteria</taxon>
        <taxon>Sphingomonadales</taxon>
        <taxon>Erythrobacteraceae</taxon>
        <taxon>Qipengyuania</taxon>
    </lineage>
</organism>
<feature type="domain" description="ABC1 atypical kinase-like" evidence="5">
    <location>
        <begin position="99"/>
        <end position="339"/>
    </location>
</feature>
<reference evidence="6 7" key="1">
    <citation type="submission" date="2021-08" db="EMBL/GenBank/DDBJ databases">
        <title>Comparative Genomics Analysis of the Genus Qipengyuania Reveals Extensive Genetic Diversity and Metabolic Versatility, Including the Description of Fifteen Novel Species.</title>
        <authorList>
            <person name="Liu Y."/>
        </authorList>
    </citation>
    <scope>NUCLEOTIDE SEQUENCE [LARGE SCALE GENOMIC DNA]</scope>
    <source>
        <strain evidence="6 7">1XM2-8</strain>
    </source>
</reference>
<dbReference type="EMBL" id="CP081297">
    <property type="protein sequence ID" value="QZD87948.1"/>
    <property type="molecule type" value="Genomic_DNA"/>
</dbReference>
<keyword evidence="4" id="KW-0067">ATP-binding</keyword>
<protein>
    <submittedName>
        <fullName evidence="6">AarF/ABC1/UbiB kinase family protein</fullName>
    </submittedName>
</protein>
<evidence type="ECO:0000256" key="3">
    <source>
        <dbReference type="ARBA" id="ARBA00022741"/>
    </source>
</evidence>
<gene>
    <name evidence="6" type="ORF">K3166_04465</name>
</gene>
<dbReference type="Pfam" id="PF03109">
    <property type="entry name" value="ABC1"/>
    <property type="match status" value="1"/>
</dbReference>
<evidence type="ECO:0000256" key="4">
    <source>
        <dbReference type="ARBA" id="ARBA00022840"/>
    </source>
</evidence>
<dbReference type="InterPro" id="IPR034646">
    <property type="entry name" value="ADCK3_dom"/>
</dbReference>
<dbReference type="RefSeq" id="WP_221423482.1">
    <property type="nucleotide sequence ID" value="NZ_CP081297.1"/>
</dbReference>
<dbReference type="CDD" id="cd13970">
    <property type="entry name" value="ABC1_ADCK3"/>
    <property type="match status" value="1"/>
</dbReference>
<dbReference type="Proteomes" id="UP000824280">
    <property type="component" value="Chromosome"/>
</dbReference>
<evidence type="ECO:0000313" key="6">
    <source>
        <dbReference type="EMBL" id="QZD87948.1"/>
    </source>
</evidence>